<dbReference type="InterPro" id="IPR053134">
    <property type="entry name" value="RNA-dir_DNA_polymerase"/>
</dbReference>
<evidence type="ECO:0000256" key="5">
    <source>
        <dbReference type="ARBA" id="ARBA00022801"/>
    </source>
</evidence>
<evidence type="ECO:0000256" key="1">
    <source>
        <dbReference type="ARBA" id="ARBA00022679"/>
    </source>
</evidence>
<evidence type="ECO:0000256" key="4">
    <source>
        <dbReference type="ARBA" id="ARBA00022759"/>
    </source>
</evidence>
<keyword evidence="1" id="KW-0808">Transferase</keyword>
<dbReference type="Proteomes" id="UP001234989">
    <property type="component" value="Chromosome 1"/>
</dbReference>
<keyword evidence="10" id="KW-1185">Reference proteome</keyword>
<keyword evidence="6" id="KW-0695">RNA-directed DNA polymerase</keyword>
<organism evidence="9 10">
    <name type="scientific">Solanum verrucosum</name>
    <dbReference type="NCBI Taxonomy" id="315347"/>
    <lineage>
        <taxon>Eukaryota</taxon>
        <taxon>Viridiplantae</taxon>
        <taxon>Streptophyta</taxon>
        <taxon>Embryophyta</taxon>
        <taxon>Tracheophyta</taxon>
        <taxon>Spermatophyta</taxon>
        <taxon>Magnoliopsida</taxon>
        <taxon>eudicotyledons</taxon>
        <taxon>Gunneridae</taxon>
        <taxon>Pentapetalae</taxon>
        <taxon>asterids</taxon>
        <taxon>lamiids</taxon>
        <taxon>Solanales</taxon>
        <taxon>Solanaceae</taxon>
        <taxon>Solanoideae</taxon>
        <taxon>Solaneae</taxon>
        <taxon>Solanum</taxon>
    </lineage>
</organism>
<evidence type="ECO:0000256" key="2">
    <source>
        <dbReference type="ARBA" id="ARBA00022695"/>
    </source>
</evidence>
<dbReference type="Gene3D" id="3.30.70.270">
    <property type="match status" value="1"/>
</dbReference>
<name>A0AAF0PM77_SOLVR</name>
<dbReference type="InterPro" id="IPR043128">
    <property type="entry name" value="Rev_trsase/Diguanyl_cyclase"/>
</dbReference>
<dbReference type="InterPro" id="IPR041373">
    <property type="entry name" value="RT_RNaseH"/>
</dbReference>
<dbReference type="InterPro" id="IPR043502">
    <property type="entry name" value="DNA/RNA_pol_sf"/>
</dbReference>
<dbReference type="PANTHER" id="PTHR24559:SF444">
    <property type="entry name" value="REVERSE TRANSCRIPTASE DOMAIN-CONTAINING PROTEIN"/>
    <property type="match status" value="1"/>
</dbReference>
<dbReference type="AlphaFoldDB" id="A0AAF0PM77"/>
<dbReference type="CDD" id="cd01647">
    <property type="entry name" value="RT_LTR"/>
    <property type="match status" value="1"/>
</dbReference>
<dbReference type="PANTHER" id="PTHR24559">
    <property type="entry name" value="TRANSPOSON TY3-I GAG-POL POLYPROTEIN"/>
    <property type="match status" value="1"/>
</dbReference>
<dbReference type="Gene3D" id="3.10.10.10">
    <property type="entry name" value="HIV Type 1 Reverse Transcriptase, subunit A, domain 1"/>
    <property type="match status" value="2"/>
</dbReference>
<gene>
    <name evidence="9" type="ORF">MTR67_000898</name>
</gene>
<keyword evidence="2" id="KW-0548">Nucleotidyltransferase</keyword>
<dbReference type="GO" id="GO:0004519">
    <property type="term" value="F:endonuclease activity"/>
    <property type="evidence" value="ECO:0007669"/>
    <property type="project" value="UniProtKB-KW"/>
</dbReference>
<keyword evidence="7" id="KW-0472">Membrane</keyword>
<keyword evidence="7" id="KW-0812">Transmembrane</keyword>
<accession>A0AAF0PM77</accession>
<sequence>QAKIISSIWASKLVEQGCLAYLTHVRDVEIEALSIGSILVVSQFSEVFPNDLPGMPSDRDIDVCIDLELGTCPISISPYRMASAELREIKAQIQELLDKRFIRPSASPWGATIFSKIDLRSGYHQLKIRPEDVPKTAFRTCYGNYEFLVMSFGLTNALAAFMSLMNGLKMHERNYPTHDFELASVVFALKIWWHYLYGVKCKVFTDHHSLQHVLTQKDLNLRQRRRMELLKDYDASIQYHPGKANVVADALSRKAVSIGSLAYLSVTKRPLAKEIQTLESKFMQLGISERGGVLDSIEVKVTFIQKTKAK</sequence>
<dbReference type="CDD" id="cd09274">
    <property type="entry name" value="RNase_HI_RT_Ty3"/>
    <property type="match status" value="1"/>
</dbReference>
<dbReference type="Pfam" id="PF17917">
    <property type="entry name" value="RT_RNaseH"/>
    <property type="match status" value="1"/>
</dbReference>
<keyword evidence="7" id="KW-1133">Transmembrane helix</keyword>
<keyword evidence="3" id="KW-0540">Nuclease</keyword>
<feature type="non-terminal residue" evidence="9">
    <location>
        <position position="1"/>
    </location>
</feature>
<evidence type="ECO:0000256" key="6">
    <source>
        <dbReference type="ARBA" id="ARBA00022918"/>
    </source>
</evidence>
<evidence type="ECO:0000256" key="3">
    <source>
        <dbReference type="ARBA" id="ARBA00022722"/>
    </source>
</evidence>
<protein>
    <recommendedName>
        <fullName evidence="8">Reverse transcriptase RNase H-like domain-containing protein</fullName>
    </recommendedName>
</protein>
<dbReference type="EMBL" id="CP133612">
    <property type="protein sequence ID" value="WMV07513.1"/>
    <property type="molecule type" value="Genomic_DNA"/>
</dbReference>
<feature type="transmembrane region" description="Helical" evidence="7">
    <location>
        <begin position="147"/>
        <end position="168"/>
    </location>
</feature>
<evidence type="ECO:0000259" key="8">
    <source>
        <dbReference type="Pfam" id="PF17917"/>
    </source>
</evidence>
<evidence type="ECO:0000313" key="10">
    <source>
        <dbReference type="Proteomes" id="UP001234989"/>
    </source>
</evidence>
<reference evidence="9" key="1">
    <citation type="submission" date="2023-08" db="EMBL/GenBank/DDBJ databases">
        <title>A de novo genome assembly of Solanum verrucosum Schlechtendal, a Mexican diploid species geographically isolated from the other diploid A-genome species in potato relatives.</title>
        <authorList>
            <person name="Hosaka K."/>
        </authorList>
    </citation>
    <scope>NUCLEOTIDE SEQUENCE</scope>
    <source>
        <tissue evidence="9">Young leaves</tissue>
    </source>
</reference>
<evidence type="ECO:0000313" key="9">
    <source>
        <dbReference type="EMBL" id="WMV07513.1"/>
    </source>
</evidence>
<feature type="transmembrane region" description="Helical" evidence="7">
    <location>
        <begin position="180"/>
        <end position="197"/>
    </location>
</feature>
<evidence type="ECO:0000256" key="7">
    <source>
        <dbReference type="SAM" id="Phobius"/>
    </source>
</evidence>
<dbReference type="GO" id="GO:0016787">
    <property type="term" value="F:hydrolase activity"/>
    <property type="evidence" value="ECO:0007669"/>
    <property type="project" value="UniProtKB-KW"/>
</dbReference>
<keyword evidence="4" id="KW-0255">Endonuclease</keyword>
<proteinExistence type="predicted"/>
<dbReference type="SUPFAM" id="SSF56672">
    <property type="entry name" value="DNA/RNA polymerases"/>
    <property type="match status" value="1"/>
</dbReference>
<keyword evidence="5" id="KW-0378">Hydrolase</keyword>
<dbReference type="GO" id="GO:0003964">
    <property type="term" value="F:RNA-directed DNA polymerase activity"/>
    <property type="evidence" value="ECO:0007669"/>
    <property type="project" value="UniProtKB-KW"/>
</dbReference>
<feature type="domain" description="Reverse transcriptase RNase H-like" evidence="8">
    <location>
        <begin position="167"/>
        <end position="233"/>
    </location>
</feature>